<dbReference type="InterPro" id="IPR011701">
    <property type="entry name" value="MFS"/>
</dbReference>
<keyword evidence="5 8" id="KW-0472">Membrane</keyword>
<dbReference type="InterPro" id="IPR036259">
    <property type="entry name" value="MFS_trans_sf"/>
</dbReference>
<feature type="compositionally biased region" description="Acidic residues" evidence="7">
    <location>
        <begin position="36"/>
        <end position="50"/>
    </location>
</feature>
<evidence type="ECO:0000256" key="8">
    <source>
        <dbReference type="SAM" id="Phobius"/>
    </source>
</evidence>
<evidence type="ECO:0000313" key="10">
    <source>
        <dbReference type="Proteomes" id="UP000695022"/>
    </source>
</evidence>
<feature type="transmembrane region" description="Helical" evidence="8">
    <location>
        <begin position="500"/>
        <end position="523"/>
    </location>
</feature>
<feature type="transmembrane region" description="Helical" evidence="8">
    <location>
        <begin position="358"/>
        <end position="379"/>
    </location>
</feature>
<evidence type="ECO:0000256" key="1">
    <source>
        <dbReference type="ARBA" id="ARBA00004141"/>
    </source>
</evidence>
<comment type="subcellular location">
    <subcellularLocation>
        <location evidence="1">Membrane</location>
        <topology evidence="1">Multi-pass membrane protein</topology>
    </subcellularLocation>
</comment>
<feature type="region of interest" description="Disordered" evidence="7">
    <location>
        <begin position="33"/>
        <end position="57"/>
    </location>
</feature>
<dbReference type="PROSITE" id="PS50850">
    <property type="entry name" value="MFS"/>
    <property type="match status" value="1"/>
</dbReference>
<feature type="transmembrane region" description="Helical" evidence="8">
    <location>
        <begin position="112"/>
        <end position="132"/>
    </location>
</feature>
<feature type="transmembrane region" description="Helical" evidence="8">
    <location>
        <begin position="139"/>
        <end position="158"/>
    </location>
</feature>
<evidence type="ECO:0000256" key="5">
    <source>
        <dbReference type="ARBA" id="ARBA00023136"/>
    </source>
</evidence>
<evidence type="ECO:0000256" key="4">
    <source>
        <dbReference type="ARBA" id="ARBA00022989"/>
    </source>
</evidence>
<organism evidence="10 11">
    <name type="scientific">Priapulus caudatus</name>
    <name type="common">Priapulid worm</name>
    <dbReference type="NCBI Taxonomy" id="37621"/>
    <lineage>
        <taxon>Eukaryota</taxon>
        <taxon>Metazoa</taxon>
        <taxon>Ecdysozoa</taxon>
        <taxon>Scalidophora</taxon>
        <taxon>Priapulida</taxon>
        <taxon>Priapulimorpha</taxon>
        <taxon>Priapulimorphida</taxon>
        <taxon>Priapulidae</taxon>
        <taxon>Priapulus</taxon>
    </lineage>
</organism>
<proteinExistence type="inferred from homology"/>
<dbReference type="PANTHER" id="PTHR23505:SF79">
    <property type="entry name" value="PROTEIN SPINSTER"/>
    <property type="match status" value="1"/>
</dbReference>
<dbReference type="SUPFAM" id="SSF103473">
    <property type="entry name" value="MFS general substrate transporter"/>
    <property type="match status" value="1"/>
</dbReference>
<evidence type="ECO:0000256" key="3">
    <source>
        <dbReference type="ARBA" id="ARBA00022692"/>
    </source>
</evidence>
<feature type="non-terminal residue" evidence="11">
    <location>
        <position position="549"/>
    </location>
</feature>
<dbReference type="PANTHER" id="PTHR23505">
    <property type="entry name" value="SPINSTER"/>
    <property type="match status" value="1"/>
</dbReference>
<feature type="domain" description="Major facilitator superfamily (MFS) profile" evidence="9">
    <location>
        <begin position="74"/>
        <end position="528"/>
    </location>
</feature>
<dbReference type="GeneID" id="106819699"/>
<name>A0ABM1F5R3_PRICU</name>
<dbReference type="RefSeq" id="XP_014679784.1">
    <property type="nucleotide sequence ID" value="XM_014824298.1"/>
</dbReference>
<reference evidence="11" key="1">
    <citation type="submission" date="2025-08" db="UniProtKB">
        <authorList>
            <consortium name="RefSeq"/>
        </authorList>
    </citation>
    <scope>IDENTIFICATION</scope>
</reference>
<keyword evidence="2" id="KW-0813">Transport</keyword>
<comment type="similarity">
    <text evidence="6">Belongs to the major facilitator superfamily. Spinster (TC 2.A.1.49) family.</text>
</comment>
<keyword evidence="4 8" id="KW-1133">Transmembrane helix</keyword>
<feature type="transmembrane region" description="Helical" evidence="8">
    <location>
        <begin position="418"/>
        <end position="446"/>
    </location>
</feature>
<sequence>MSGDLPDHYVLDDMSTEVTDGDVFAVESDTTNILPDDADADATRDDDDDPPLALGKGAGDAATERKILTRAHISVAILFLINLLNYMDRFTVAGVLDQIKIYYGLSNSQAGALQTAFICSYMVFAPLFGYLGDRYNRKACMTVGIALWSLTTFAGSYVPQGHFYAFLVLRGLVGIGEASYSTIAPTIIADLFTKNKRSQMLMVFYFAIPVGSGLGYIVGTNVASIFHKWQWGLRGLSWYPKLIQRDPHPPCCCMSLREAEAVAEPHHLTNTAGCPPTIAYISCEVTSHCQCMPVRALGGGGWWAVDAASKSSWTNDVGRTAGGVWSPCALVVRSPPLYIGLNAMTHEGHPSLDSEVSIIFGVITCVAGVVGVAAGSQAAQLIKRTNPRADPLVCAFGLLSCSPFLFFALVASKSSGGAAWALIFIGETLLCLNWSVQADIVLYVTVPTRRSTAQAFQILISHLLGDAGSPYLIGVVSDIIARDIGNEDTIYTKFHSLQYALYSTAFIAVLGGGFFLACSLYVVQDRAKVDAILKGDSESSATLEVDACA</sequence>
<evidence type="ECO:0000256" key="6">
    <source>
        <dbReference type="ARBA" id="ARBA00024338"/>
    </source>
</evidence>
<feature type="transmembrane region" description="Helical" evidence="8">
    <location>
        <begin position="391"/>
        <end position="412"/>
    </location>
</feature>
<keyword evidence="3 8" id="KW-0812">Transmembrane</keyword>
<evidence type="ECO:0000259" key="9">
    <source>
        <dbReference type="PROSITE" id="PS50850"/>
    </source>
</evidence>
<feature type="transmembrane region" description="Helical" evidence="8">
    <location>
        <begin position="201"/>
        <end position="226"/>
    </location>
</feature>
<dbReference type="InterPro" id="IPR020846">
    <property type="entry name" value="MFS_dom"/>
</dbReference>
<dbReference type="Pfam" id="PF07690">
    <property type="entry name" value="MFS_1"/>
    <property type="match status" value="1"/>
</dbReference>
<accession>A0ABM1F5R3</accession>
<keyword evidence="10" id="KW-1185">Reference proteome</keyword>
<dbReference type="Proteomes" id="UP000695022">
    <property type="component" value="Unplaced"/>
</dbReference>
<dbReference type="CDD" id="cd17328">
    <property type="entry name" value="MFS_spinster_like"/>
    <property type="match status" value="1"/>
</dbReference>
<feature type="transmembrane region" description="Helical" evidence="8">
    <location>
        <begin position="458"/>
        <end position="480"/>
    </location>
</feature>
<evidence type="ECO:0000256" key="7">
    <source>
        <dbReference type="SAM" id="MobiDB-lite"/>
    </source>
</evidence>
<feature type="transmembrane region" description="Helical" evidence="8">
    <location>
        <begin position="67"/>
        <end position="87"/>
    </location>
</feature>
<feature type="transmembrane region" description="Helical" evidence="8">
    <location>
        <begin position="164"/>
        <end position="189"/>
    </location>
</feature>
<evidence type="ECO:0000313" key="11">
    <source>
        <dbReference type="RefSeq" id="XP_014679784.1"/>
    </source>
</evidence>
<gene>
    <name evidence="11" type="primary">LOC106819699</name>
</gene>
<evidence type="ECO:0000256" key="2">
    <source>
        <dbReference type="ARBA" id="ARBA00022448"/>
    </source>
</evidence>
<dbReference type="InterPro" id="IPR044770">
    <property type="entry name" value="MFS_spinster-like"/>
</dbReference>
<protein>
    <submittedName>
        <fullName evidence="11">Protein spinster homolog 1-like</fullName>
    </submittedName>
</protein>
<dbReference type="Gene3D" id="1.20.1250.20">
    <property type="entry name" value="MFS general substrate transporter like domains"/>
    <property type="match status" value="1"/>
</dbReference>